<dbReference type="InterPro" id="IPR029021">
    <property type="entry name" value="Prot-tyrosine_phosphatase-like"/>
</dbReference>
<dbReference type="PANTHER" id="PTHR19134:SF449">
    <property type="entry name" value="TYROSINE-PROTEIN PHOSPHATASE 1"/>
    <property type="match status" value="1"/>
</dbReference>
<evidence type="ECO:0000259" key="1">
    <source>
        <dbReference type="PROSITE" id="PS50055"/>
    </source>
</evidence>
<keyword evidence="3" id="KW-1185">Reference proteome</keyword>
<gene>
    <name evidence="2" type="ORF">GSLYS_00022159001</name>
</gene>
<evidence type="ECO:0000313" key="3">
    <source>
        <dbReference type="Proteomes" id="UP001497497"/>
    </source>
</evidence>
<dbReference type="Pfam" id="PF00102">
    <property type="entry name" value="Y_phosphatase"/>
    <property type="match status" value="1"/>
</dbReference>
<feature type="non-terminal residue" evidence="2">
    <location>
        <position position="107"/>
    </location>
</feature>
<accession>A0AAV2IST8</accession>
<protein>
    <recommendedName>
        <fullName evidence="1">Tyrosine-protein phosphatase domain-containing protein</fullName>
    </recommendedName>
</protein>
<comment type="caution">
    <text evidence="2">The sequence shown here is derived from an EMBL/GenBank/DDBJ whole genome shotgun (WGS) entry which is preliminary data.</text>
</comment>
<sequence length="107" mass="12260">MEESQFTDEEGSAGVMYQNSRTVSNKLKNRFGNILPKENYRPVLMCESSDMGDYVNAVLLPSFRKRNQDIITQLPLPTTVVDFWRLITQMKVSLVVAFEEHLQATDS</sequence>
<dbReference type="SUPFAM" id="SSF52799">
    <property type="entry name" value="(Phosphotyrosine protein) phosphatases II"/>
    <property type="match status" value="1"/>
</dbReference>
<dbReference type="Proteomes" id="UP001497497">
    <property type="component" value="Unassembled WGS sequence"/>
</dbReference>
<dbReference type="GO" id="GO:0004725">
    <property type="term" value="F:protein tyrosine phosphatase activity"/>
    <property type="evidence" value="ECO:0007669"/>
    <property type="project" value="InterPro"/>
</dbReference>
<dbReference type="AlphaFoldDB" id="A0AAV2IST8"/>
<proteinExistence type="predicted"/>
<dbReference type="InterPro" id="IPR050348">
    <property type="entry name" value="Protein-Tyr_Phosphatase"/>
</dbReference>
<evidence type="ECO:0000313" key="2">
    <source>
        <dbReference type="EMBL" id="CAL1548842.1"/>
    </source>
</evidence>
<organism evidence="2 3">
    <name type="scientific">Lymnaea stagnalis</name>
    <name type="common">Great pond snail</name>
    <name type="synonym">Helix stagnalis</name>
    <dbReference type="NCBI Taxonomy" id="6523"/>
    <lineage>
        <taxon>Eukaryota</taxon>
        <taxon>Metazoa</taxon>
        <taxon>Spiralia</taxon>
        <taxon>Lophotrochozoa</taxon>
        <taxon>Mollusca</taxon>
        <taxon>Gastropoda</taxon>
        <taxon>Heterobranchia</taxon>
        <taxon>Euthyneura</taxon>
        <taxon>Panpulmonata</taxon>
        <taxon>Hygrophila</taxon>
        <taxon>Lymnaeoidea</taxon>
        <taxon>Lymnaeidae</taxon>
        <taxon>Lymnaea</taxon>
    </lineage>
</organism>
<dbReference type="PROSITE" id="PS50055">
    <property type="entry name" value="TYR_PHOSPHATASE_PTP"/>
    <property type="match status" value="1"/>
</dbReference>
<dbReference type="PANTHER" id="PTHR19134">
    <property type="entry name" value="RECEPTOR-TYPE TYROSINE-PROTEIN PHOSPHATASE"/>
    <property type="match status" value="1"/>
</dbReference>
<dbReference type="Gene3D" id="3.90.190.10">
    <property type="entry name" value="Protein tyrosine phosphatase superfamily"/>
    <property type="match status" value="1"/>
</dbReference>
<dbReference type="EMBL" id="CAXITT010001860">
    <property type="protein sequence ID" value="CAL1548842.1"/>
    <property type="molecule type" value="Genomic_DNA"/>
</dbReference>
<dbReference type="InterPro" id="IPR000242">
    <property type="entry name" value="PTP_cat"/>
</dbReference>
<name>A0AAV2IST8_LYMST</name>
<reference evidence="2 3" key="1">
    <citation type="submission" date="2024-04" db="EMBL/GenBank/DDBJ databases">
        <authorList>
            <consortium name="Genoscope - CEA"/>
            <person name="William W."/>
        </authorList>
    </citation>
    <scope>NUCLEOTIDE SEQUENCE [LARGE SCALE GENOMIC DNA]</scope>
</reference>
<feature type="domain" description="Tyrosine-protein phosphatase" evidence="1">
    <location>
        <begin position="25"/>
        <end position="107"/>
    </location>
</feature>